<evidence type="ECO:0000313" key="1">
    <source>
        <dbReference type="EMBL" id="SUZ85526.1"/>
    </source>
</evidence>
<proteinExistence type="predicted"/>
<organism evidence="1">
    <name type="scientific">marine metagenome</name>
    <dbReference type="NCBI Taxonomy" id="408172"/>
    <lineage>
        <taxon>unclassified sequences</taxon>
        <taxon>metagenomes</taxon>
        <taxon>ecological metagenomes</taxon>
    </lineage>
</organism>
<evidence type="ECO:0008006" key="2">
    <source>
        <dbReference type="Google" id="ProtNLM"/>
    </source>
</evidence>
<dbReference type="Gene3D" id="3.40.30.10">
    <property type="entry name" value="Glutaredoxin"/>
    <property type="match status" value="1"/>
</dbReference>
<dbReference type="SUPFAM" id="SSF52833">
    <property type="entry name" value="Thioredoxin-like"/>
    <property type="match status" value="1"/>
</dbReference>
<protein>
    <recommendedName>
        <fullName evidence="2">Thiol reductase thioredoxin</fullName>
    </recommendedName>
</protein>
<dbReference type="EMBL" id="UINC01001638">
    <property type="protein sequence ID" value="SUZ85526.1"/>
    <property type="molecule type" value="Genomic_DNA"/>
</dbReference>
<dbReference type="InterPro" id="IPR036249">
    <property type="entry name" value="Thioredoxin-like_sf"/>
</dbReference>
<reference evidence="1" key="1">
    <citation type="submission" date="2018-05" db="EMBL/GenBank/DDBJ databases">
        <authorList>
            <person name="Lanie J.A."/>
            <person name="Ng W.-L."/>
            <person name="Kazmierczak K.M."/>
            <person name="Andrzejewski T.M."/>
            <person name="Davidsen T.M."/>
            <person name="Wayne K.J."/>
            <person name="Tettelin H."/>
            <person name="Glass J.I."/>
            <person name="Rusch D."/>
            <person name="Podicherti R."/>
            <person name="Tsui H.-C.T."/>
            <person name="Winkler M.E."/>
        </authorList>
    </citation>
    <scope>NUCLEOTIDE SEQUENCE</scope>
</reference>
<dbReference type="AlphaFoldDB" id="A0A381R1E5"/>
<dbReference type="CDD" id="cd02947">
    <property type="entry name" value="TRX_family"/>
    <property type="match status" value="1"/>
</dbReference>
<accession>A0A381R1E5</accession>
<name>A0A381R1E5_9ZZZZ</name>
<gene>
    <name evidence="1" type="ORF">METZ01_LOCUS38380</name>
</gene>
<sequence length="498" mass="53792">MSSTHSGSDRPQLPEGLVAFVKRDCPTCVDVVSVLEELCVRGPGIAIYTQDDPTFPETVDSKQHDQDLKMSWHFDVETVPTLMYVQDGKEMARTVGWSRPDWEALSGVDDLGMELPETRPGCGSLSVDPNLADGLAVKFGGTTMQSRRVEFATLEDEFDAMFDRGWSDGLPIVPPTEERVARMLTGTSRQPEDLVAIVPPTLVECTVEKVAINAVMAGCRPEYFPVVLAAVEAACTDQFNMHGLLCTLWFSGPIIIVNGPIRRRIGMNTDKNALGQGNRANSTIGRALQLVVRNVGGGKPGIGGIDRSALGAPSKIGWCFAEDEENLPDGWDPLSVTRGFELEQDTVTLFAGHGPIGCIDQISRTPESLIRTLAQQLHGIGNRKLPSEAMIVMTPEHMNVFEAAGWSKAKFYEELEPLLQMDAELSARGAQGIEEGIPNRSNEETIFGSVAGRTIRKLPDWSPMIVRAGGGAGGFSAILEGWVPGAKGSTPITHPILG</sequence>